<evidence type="ECO:0000313" key="2">
    <source>
        <dbReference type="Proteomes" id="UP000478571"/>
    </source>
</evidence>
<comment type="caution">
    <text evidence="1">The sequence shown here is derived from an EMBL/GenBank/DDBJ whole genome shotgun (WGS) entry which is preliminary data.</text>
</comment>
<reference evidence="1 2" key="1">
    <citation type="submission" date="2020-01" db="EMBL/GenBank/DDBJ databases">
        <title>Draft Genome Sequence of Vibrio sp. strain OCN044, Isolated from a Healthy Coral at Palmyra Atoll.</title>
        <authorList>
            <person name="Videau P."/>
            <person name="Loughran R."/>
            <person name="Esquivel A."/>
            <person name="Deadmond M."/>
            <person name="Paddock B.E."/>
            <person name="Saw J.H."/>
            <person name="Ushijima B."/>
        </authorList>
    </citation>
    <scope>NUCLEOTIDE SEQUENCE [LARGE SCALE GENOMIC DNA]</scope>
    <source>
        <strain evidence="1 2">OCN044</strain>
    </source>
</reference>
<protein>
    <submittedName>
        <fullName evidence="1">Uncharacterized protein</fullName>
    </submittedName>
</protein>
<dbReference type="RefSeq" id="WP_160932279.1">
    <property type="nucleotide sequence ID" value="NZ_WWEU01000009.1"/>
</dbReference>
<sequence>MSEILNQLQEVKLAAQAQTEASQAQTTEVANKMGHIDQTLQQAKQSFDAWKEETKAEDIQGQGRYVTELFVDGDKDTFYPVCFKMHSGEETTIQIYREYSWNSKKNTSEDIDRPSDFNDTHVAAALVVLKGQDYPWSGNANYLRTVVNRQRYRQCVAKVGFYAWCEAQKRDSDGPDSMYNKSKVGYEARTRSGFMLRGGKLRYQIFSNRPIKFYLYQTDGEEIYSRSGRENVTWLSKTVSLAEAEAGDSKNNVPLTYTSYDNAQLAPSSLEAMQSRDK</sequence>
<keyword evidence="2" id="KW-1185">Reference proteome</keyword>
<dbReference type="AlphaFoldDB" id="A0A6L8LYC2"/>
<proteinExistence type="predicted"/>
<gene>
    <name evidence="1" type="ORF">GTG28_17980</name>
</gene>
<dbReference type="Proteomes" id="UP000478571">
    <property type="component" value="Unassembled WGS sequence"/>
</dbReference>
<name>A0A6L8LYC2_9VIBR</name>
<organism evidence="1 2">
    <name type="scientific">Vibrio tetraodonis subsp. pristinus</name>
    <dbReference type="NCBI Taxonomy" id="2695891"/>
    <lineage>
        <taxon>Bacteria</taxon>
        <taxon>Pseudomonadati</taxon>
        <taxon>Pseudomonadota</taxon>
        <taxon>Gammaproteobacteria</taxon>
        <taxon>Vibrionales</taxon>
        <taxon>Vibrionaceae</taxon>
        <taxon>Vibrio</taxon>
    </lineage>
</organism>
<dbReference type="EMBL" id="WWEU01000009">
    <property type="protein sequence ID" value="MYM61121.1"/>
    <property type="molecule type" value="Genomic_DNA"/>
</dbReference>
<evidence type="ECO:0000313" key="1">
    <source>
        <dbReference type="EMBL" id="MYM61121.1"/>
    </source>
</evidence>
<accession>A0A6L8LYC2</accession>